<evidence type="ECO:0000313" key="3">
    <source>
        <dbReference type="EMBL" id="NEU68054.1"/>
    </source>
</evidence>
<dbReference type="InterPro" id="IPR032176">
    <property type="entry name" value="DUF5009"/>
</dbReference>
<feature type="domain" description="DUF5009" evidence="2">
    <location>
        <begin position="19"/>
        <end position="246"/>
    </location>
</feature>
<dbReference type="Pfam" id="PF16401">
    <property type="entry name" value="DUF5009"/>
    <property type="match status" value="1"/>
</dbReference>
<dbReference type="PANTHER" id="PTHR31061:SF24">
    <property type="entry name" value="LD22376P"/>
    <property type="match status" value="1"/>
</dbReference>
<name>A0A6M0IIM2_9BACT</name>
<reference evidence="3 4" key="1">
    <citation type="submission" date="2020-02" db="EMBL/GenBank/DDBJ databases">
        <title>Draft genome sequence of two Spirosoma agri KCTC 52727 and Spirosoma terrae KCTC 52035.</title>
        <authorList>
            <person name="Rojas J."/>
            <person name="Ambika Manirajan B."/>
            <person name="Ratering S."/>
            <person name="Suarez C."/>
            <person name="Schnell S."/>
        </authorList>
    </citation>
    <scope>NUCLEOTIDE SEQUENCE [LARGE SCALE GENOMIC DNA]</scope>
    <source>
        <strain evidence="3 4">KCTC 52727</strain>
    </source>
</reference>
<proteinExistence type="predicted"/>
<keyword evidence="1" id="KW-1133">Transmembrane helix</keyword>
<keyword evidence="4" id="KW-1185">Reference proteome</keyword>
<feature type="transmembrane region" description="Helical" evidence="1">
    <location>
        <begin position="23"/>
        <end position="45"/>
    </location>
</feature>
<feature type="transmembrane region" description="Helical" evidence="1">
    <location>
        <begin position="246"/>
        <end position="267"/>
    </location>
</feature>
<feature type="transmembrane region" description="Helical" evidence="1">
    <location>
        <begin position="214"/>
        <end position="234"/>
    </location>
</feature>
<feature type="transmembrane region" description="Helical" evidence="1">
    <location>
        <begin position="187"/>
        <end position="207"/>
    </location>
</feature>
<feature type="transmembrane region" description="Helical" evidence="1">
    <location>
        <begin position="312"/>
        <end position="330"/>
    </location>
</feature>
<evidence type="ECO:0000313" key="4">
    <source>
        <dbReference type="Proteomes" id="UP000477386"/>
    </source>
</evidence>
<gene>
    <name evidence="3" type="ORF">GK091_14270</name>
</gene>
<feature type="transmembrane region" description="Helical" evidence="1">
    <location>
        <begin position="57"/>
        <end position="76"/>
    </location>
</feature>
<dbReference type="AlphaFoldDB" id="A0A6M0IIM2"/>
<evidence type="ECO:0000256" key="1">
    <source>
        <dbReference type="SAM" id="Phobius"/>
    </source>
</evidence>
<comment type="caution">
    <text evidence="3">The sequence shown here is derived from an EMBL/GenBank/DDBJ whole genome shotgun (WGS) entry which is preliminary data.</text>
</comment>
<dbReference type="Proteomes" id="UP000477386">
    <property type="component" value="Unassembled WGS sequence"/>
</dbReference>
<feature type="transmembrane region" description="Helical" evidence="1">
    <location>
        <begin position="342"/>
        <end position="361"/>
    </location>
</feature>
<keyword evidence="1" id="KW-0812">Transmembrane</keyword>
<feature type="transmembrane region" description="Helical" evidence="1">
    <location>
        <begin position="156"/>
        <end position="175"/>
    </location>
</feature>
<feature type="transmembrane region" description="Helical" evidence="1">
    <location>
        <begin position="279"/>
        <end position="300"/>
    </location>
</feature>
<feature type="transmembrane region" description="Helical" evidence="1">
    <location>
        <begin position="127"/>
        <end position="144"/>
    </location>
</feature>
<evidence type="ECO:0000259" key="2">
    <source>
        <dbReference type="Pfam" id="PF16401"/>
    </source>
</evidence>
<keyword evidence="1" id="KW-0472">Membrane</keyword>
<organism evidence="3 4">
    <name type="scientific">Spirosoma agri</name>
    <dbReference type="NCBI Taxonomy" id="1987381"/>
    <lineage>
        <taxon>Bacteria</taxon>
        <taxon>Pseudomonadati</taxon>
        <taxon>Bacteroidota</taxon>
        <taxon>Cytophagia</taxon>
        <taxon>Cytophagales</taxon>
        <taxon>Cytophagaceae</taxon>
        <taxon>Spirosoma</taxon>
    </lineage>
</organism>
<accession>A0A6M0IIM2</accession>
<dbReference type="RefSeq" id="WP_164039306.1">
    <property type="nucleotide sequence ID" value="NZ_JAAGNZ010000001.1"/>
</dbReference>
<feature type="transmembrane region" description="Helical" evidence="1">
    <location>
        <begin position="381"/>
        <end position="404"/>
    </location>
</feature>
<sequence length="408" mass="45428">MIATPSKTSTVDLSLKRVFSIDVFRALTMLTMIFVNDFWTLSGIPGWLEHAHGDQDFLGFSDVVFPCFLFIVGMSIPFAIRQRLDKGDSYAQISRHVILRSIALLVMGVFTVNTPDLNAKATGMRTEWFQILMVLGFFLIWNQYPRREGSTKTIVTALQGLGVALVVFLAVRFRGGTDDKLTTMTPQWWGILGLIGWTYLTCALLYLFAHKRPVLIVGLWLFFTILCIAGHAGWLRSVWSDGPNDWVLGNGAFASFSFAGILATRLLTRFYATGKQQQILLLFVGIGLLLLVAGFLSRHFFIISKIQATPTWIFLCCGIAFCLYAGIYWLVDLKGKAHWFDFIKPAGTSTLTCYLIPYVYYSVANLSGLSLPHSLTVGTVGLLKSFVFALVVIAITAVLGRLTIKLKL</sequence>
<dbReference type="EMBL" id="JAAGNZ010000001">
    <property type="protein sequence ID" value="NEU68054.1"/>
    <property type="molecule type" value="Genomic_DNA"/>
</dbReference>
<feature type="transmembrane region" description="Helical" evidence="1">
    <location>
        <begin position="97"/>
        <end position="115"/>
    </location>
</feature>
<protein>
    <submittedName>
        <fullName evidence="3">DUF5009 domain-containing protein</fullName>
    </submittedName>
</protein>
<dbReference type="PANTHER" id="PTHR31061">
    <property type="entry name" value="LD22376P"/>
    <property type="match status" value="1"/>
</dbReference>